<dbReference type="PANTHER" id="PTHR43201:SF32">
    <property type="entry name" value="2-SUCCINYLBENZOATE--COA LIGASE, CHLOROPLASTIC_PEROXISOMAL"/>
    <property type="match status" value="1"/>
</dbReference>
<feature type="region of interest" description="Disordered" evidence="1">
    <location>
        <begin position="392"/>
        <end position="435"/>
    </location>
</feature>
<name>A0A426SNN3_9MICO</name>
<comment type="caution">
    <text evidence="3">The sequence shown here is derived from an EMBL/GenBank/DDBJ whole genome shotgun (WGS) entry which is preliminary data.</text>
</comment>
<evidence type="ECO:0000256" key="1">
    <source>
        <dbReference type="SAM" id="MobiDB-lite"/>
    </source>
</evidence>
<accession>A0A426SNN3</accession>
<protein>
    <submittedName>
        <fullName evidence="3">Acyl-CoA synthetase</fullName>
    </submittedName>
</protein>
<dbReference type="GeneID" id="78119499"/>
<keyword evidence="4" id="KW-1185">Reference proteome</keyword>
<dbReference type="RefSeq" id="WP_126984368.1">
    <property type="nucleotide sequence ID" value="NZ_ML133851.1"/>
</dbReference>
<dbReference type="InterPro" id="IPR045851">
    <property type="entry name" value="AMP-bd_C_sf"/>
</dbReference>
<dbReference type="SUPFAM" id="SSF56801">
    <property type="entry name" value="Acetyl-CoA synthetase-like"/>
    <property type="match status" value="1"/>
</dbReference>
<evidence type="ECO:0000313" key="4">
    <source>
        <dbReference type="Proteomes" id="UP000274327"/>
    </source>
</evidence>
<dbReference type="Gene3D" id="3.40.50.12780">
    <property type="entry name" value="N-terminal domain of ligase-like"/>
    <property type="match status" value="1"/>
</dbReference>
<dbReference type="InterPro" id="IPR000873">
    <property type="entry name" value="AMP-dep_synth/lig_dom"/>
</dbReference>
<evidence type="ECO:0000313" key="3">
    <source>
        <dbReference type="EMBL" id="RRR19918.1"/>
    </source>
</evidence>
<organism evidence="3 4">
    <name type="scientific">Brachybacterium paraconglomeratum</name>
    <dbReference type="NCBI Taxonomy" id="173362"/>
    <lineage>
        <taxon>Bacteria</taxon>
        <taxon>Bacillati</taxon>
        <taxon>Actinomycetota</taxon>
        <taxon>Actinomycetes</taxon>
        <taxon>Micrococcales</taxon>
        <taxon>Dermabacteraceae</taxon>
        <taxon>Brachybacterium</taxon>
    </lineage>
</organism>
<dbReference type="GO" id="GO:0031956">
    <property type="term" value="F:medium-chain fatty acid-CoA ligase activity"/>
    <property type="evidence" value="ECO:0007669"/>
    <property type="project" value="TreeGrafter"/>
</dbReference>
<dbReference type="PANTHER" id="PTHR43201">
    <property type="entry name" value="ACYL-COA SYNTHETASE"/>
    <property type="match status" value="1"/>
</dbReference>
<gene>
    <name evidence="3" type="ORF">DS079_00445</name>
</gene>
<dbReference type="GO" id="GO:0006631">
    <property type="term" value="P:fatty acid metabolic process"/>
    <property type="evidence" value="ECO:0007669"/>
    <property type="project" value="TreeGrafter"/>
</dbReference>
<feature type="domain" description="AMP-dependent synthetase/ligase" evidence="2">
    <location>
        <begin position="109"/>
        <end position="260"/>
    </location>
</feature>
<dbReference type="InterPro" id="IPR042099">
    <property type="entry name" value="ANL_N_sf"/>
</dbReference>
<feature type="compositionally biased region" description="Low complexity" evidence="1">
    <location>
        <begin position="393"/>
        <end position="420"/>
    </location>
</feature>
<dbReference type="EMBL" id="QOCI01000001">
    <property type="protein sequence ID" value="RRR19918.1"/>
    <property type="molecule type" value="Genomic_DNA"/>
</dbReference>
<dbReference type="AlphaFoldDB" id="A0A426SNN3"/>
<reference evidence="3 4" key="1">
    <citation type="submission" date="2018-07" db="EMBL/GenBank/DDBJ databases">
        <title>Brachybacteriurn paraconglorneratum KCTC 9916.</title>
        <authorList>
            <person name="Li Y."/>
        </authorList>
    </citation>
    <scope>NUCLEOTIDE SEQUENCE [LARGE SCALE GENOMIC DNA]</scope>
    <source>
        <strain evidence="3 4">KCTC 9916</strain>
    </source>
</reference>
<dbReference type="Gene3D" id="3.30.300.30">
    <property type="match status" value="1"/>
</dbReference>
<dbReference type="Proteomes" id="UP000274327">
    <property type="component" value="Unassembled WGS sequence"/>
</dbReference>
<dbReference type="Pfam" id="PF00501">
    <property type="entry name" value="AMP-binding"/>
    <property type="match status" value="1"/>
</dbReference>
<sequence length="435" mass="44526">MRHRTPAGLRGSGRAARARASLPRAPLALPALDVGAALRARVGARPRAVVLVDRHGTLTGGELLDLVRLHRSGTATADRAGLAALPAEASLRQVLAAVLAGPEMLELRSSGSTGAPRPQRRGPLSPAQLLSLVDLARRIGLRPGRVTACAAPGVHGHGLVATLGALALGAPLVDLTHLPAAERVALLHRTSPALLTGVPVHLADLLRADRELGGGRPLAIDRVVAGSDALSPVLRADLARHFRARVHDVYGTTETGSLCVDGRPLHGVHLRELDGLLCARTPFTGGRELVTDRGEITADGRVRVLGRADGSVSSGGMLHDPAATVRLLRSAPGVASARLQVVPDARFGVRTLAEVVLAPAAADAVPPSAEELRTLVRDRLGAAAVPREVRILPPGAASAAPSGPHGEGPAPSGEGPSAPWGPGGPMDVPLSSPGR</sequence>
<proteinExistence type="predicted"/>
<evidence type="ECO:0000259" key="2">
    <source>
        <dbReference type="Pfam" id="PF00501"/>
    </source>
</evidence>